<evidence type="ECO:0000256" key="1">
    <source>
        <dbReference type="ARBA" id="ARBA00022723"/>
    </source>
</evidence>
<keyword evidence="4 5" id="KW-0238">DNA-binding</keyword>
<dbReference type="OrthoDB" id="9944055at2759"/>
<evidence type="ECO:0000259" key="7">
    <source>
        <dbReference type="PROSITE" id="PS50950"/>
    </source>
</evidence>
<dbReference type="Proteomes" id="UP000221080">
    <property type="component" value="Chromosome 5"/>
</dbReference>
<keyword evidence="1" id="KW-0479">Metal-binding</keyword>
<dbReference type="CTD" id="55791"/>
<dbReference type="PROSITE" id="PS50950">
    <property type="entry name" value="ZF_THAP"/>
    <property type="match status" value="1"/>
</dbReference>
<dbReference type="PANTHER" id="PTHR16131">
    <property type="entry name" value="LIGAND-DEPENDENT NUCLEAR RECEPTOR-INTERACTING FACTOR 1"/>
    <property type="match status" value="1"/>
</dbReference>
<dbReference type="Gene3D" id="6.20.210.20">
    <property type="entry name" value="THAP domain"/>
    <property type="match status" value="1"/>
</dbReference>
<feature type="compositionally biased region" description="Polar residues" evidence="6">
    <location>
        <begin position="538"/>
        <end position="556"/>
    </location>
</feature>
<dbReference type="GO" id="GO:0008270">
    <property type="term" value="F:zinc ion binding"/>
    <property type="evidence" value="ECO:0007669"/>
    <property type="project" value="UniProtKB-KW"/>
</dbReference>
<dbReference type="AlphaFoldDB" id="A0A2D0R088"/>
<dbReference type="GeneTree" id="ENSGT00390000017353"/>
<feature type="region of interest" description="Disordered" evidence="6">
    <location>
        <begin position="615"/>
        <end position="639"/>
    </location>
</feature>
<name>A0A2D0R088_ICTPU</name>
<evidence type="ECO:0000256" key="2">
    <source>
        <dbReference type="ARBA" id="ARBA00022771"/>
    </source>
</evidence>
<feature type="compositionally biased region" description="Polar residues" evidence="6">
    <location>
        <begin position="1049"/>
        <end position="1058"/>
    </location>
</feature>
<feature type="compositionally biased region" description="Basic and acidic residues" evidence="6">
    <location>
        <begin position="949"/>
        <end position="960"/>
    </location>
</feature>
<accession>A0A2D0R088</accession>
<dbReference type="SUPFAM" id="SSF57716">
    <property type="entry name" value="Glucocorticoid receptor-like (DNA-binding domain)"/>
    <property type="match status" value="1"/>
</dbReference>
<feature type="compositionally biased region" description="Basic and acidic residues" evidence="6">
    <location>
        <begin position="617"/>
        <end position="626"/>
    </location>
</feature>
<protein>
    <submittedName>
        <fullName evidence="9 10">Uncharacterized protein lrif1 isoform X1</fullName>
    </submittedName>
</protein>
<dbReference type="InterPro" id="IPR026191">
    <property type="entry name" value="LRIF1"/>
</dbReference>
<feature type="region of interest" description="Disordered" evidence="6">
    <location>
        <begin position="782"/>
        <end position="818"/>
    </location>
</feature>
<feature type="region of interest" description="Disordered" evidence="6">
    <location>
        <begin position="922"/>
        <end position="1058"/>
    </location>
</feature>
<dbReference type="SMART" id="SM00692">
    <property type="entry name" value="DM3"/>
    <property type="match status" value="1"/>
</dbReference>
<organism evidence="8 9">
    <name type="scientific">Ictalurus punctatus</name>
    <name type="common">Channel catfish</name>
    <name type="synonym">Silurus punctatus</name>
    <dbReference type="NCBI Taxonomy" id="7998"/>
    <lineage>
        <taxon>Eukaryota</taxon>
        <taxon>Metazoa</taxon>
        <taxon>Chordata</taxon>
        <taxon>Craniata</taxon>
        <taxon>Vertebrata</taxon>
        <taxon>Euteleostomi</taxon>
        <taxon>Actinopterygii</taxon>
        <taxon>Neopterygii</taxon>
        <taxon>Teleostei</taxon>
        <taxon>Ostariophysi</taxon>
        <taxon>Siluriformes</taxon>
        <taxon>Ictaluridae</taxon>
        <taxon>Ictalurus</taxon>
    </lineage>
</organism>
<proteinExistence type="predicted"/>
<feature type="compositionally biased region" description="Polar residues" evidence="6">
    <location>
        <begin position="982"/>
        <end position="1025"/>
    </location>
</feature>
<dbReference type="InterPro" id="IPR006612">
    <property type="entry name" value="THAP_Znf"/>
</dbReference>
<evidence type="ECO:0000313" key="8">
    <source>
        <dbReference type="Proteomes" id="UP000221080"/>
    </source>
</evidence>
<evidence type="ECO:0000256" key="5">
    <source>
        <dbReference type="PROSITE-ProRule" id="PRU00309"/>
    </source>
</evidence>
<sequence length="1108" mass="121259">MAFRKFKYQQRGESSLAGRCCVPLCEASSKFNSLLSFHNFPVDEETRRKWIRNIRRETFSITSRTRVCSRHFISDDLMEPSTTEGRRMLRKGAVPTLFQWNSYSVPEPRRTGVWQRREVSTRVDDDPVPMNAQHLEHDYCSFPEPMAVDNAPDRNEDLHEENERLRRQEEVSVSQRFCLGRFAASDDDITSLTSGTGVYYQAMPAVGPDGKNVMKLIPVKKVNGHFFHTQVLPSRNVCVPAHTSPVPSPQNRIPTLQPTADGRFILKTPLEVNTVFNSVKSQHRGSNALFQSSANQMHVPKITQNMAQNTLQSPVQPSNKAVIVSNSTQLSNTVKPPALASGHYLQIPANATVRTLPASALPSSIQNRICHSTNDSSPLKGLPMVLYVSPVSSLKLDQQTACVKKPSALPQTLSHTSTVSVVKSLEESPRNSQGSTTPMKWVVEEREGSSAPYLIPVTSPNMSSDILKAVKHMESSRLPDQVAKEPVSTDTSKETVTPGKDNALVMCNGKVYFVAKRNSEVTKDMITNAESKLHPRNPAQSPTAALGTVTPNVSQKQDPKSPGDHKKPSDIIDLCDDDDESSTGTSSGRIIIPSDTVSEHDEDSNVIFVSYIPPKSSETESSKDVTETTSTNCVNDADDTKLDTESMETGGELLNSTCSAELDASKCDAVHVNEPALEGNEASSETLEVVCDQQTDVTEKSFEEMVPDQKDQPKSDSEFRRTFGITSDLSVSLQKIDVPNEAQEGHPQNEKRLINKRTLDGIRKLIRDSKIETKIKQLIQTQVPEKTGKRKRLERNGDKTSSDTFSFTDEHSSPPSNTLVECDHETQSVSAEQSTDRQVVQTCQGAEEETPSTSGACDVSDTTINHLYLSSSLEPVQAHTAKCQSDSPACCSGLRKTPPRSSKGCGRVCTACPCGTKVGGVAGNSASKPGEKPTPCSSITSSKSVLPESNRDAITVDRLADSVSRSTNSNSASGKSGDETTRGSQLHVSTDVKSTLLTATFSTSQPEATPAMTGTCSSSSRCTQDTTRDKPTSSQLETGAPKPSKPNEMKTSSSSDRQLYYTSYKIPSELYSSVVLDPEEIKRQERIKRLKDLLQEKEAALEKLRKSM</sequence>
<feature type="region of interest" description="Disordered" evidence="6">
    <location>
        <begin position="529"/>
        <end position="603"/>
    </location>
</feature>
<feature type="compositionally biased region" description="Basic and acidic residues" evidence="6">
    <location>
        <begin position="557"/>
        <end position="570"/>
    </location>
</feature>
<feature type="compositionally biased region" description="Polar residues" evidence="6">
    <location>
        <begin position="802"/>
        <end position="818"/>
    </location>
</feature>
<keyword evidence="8" id="KW-1185">Reference proteome</keyword>
<evidence type="ECO:0000256" key="3">
    <source>
        <dbReference type="ARBA" id="ARBA00022833"/>
    </source>
</evidence>
<keyword evidence="2 5" id="KW-0863">Zinc-finger</keyword>
<feature type="domain" description="THAP-type" evidence="7">
    <location>
        <begin position="16"/>
        <end position="98"/>
    </location>
</feature>
<dbReference type="GO" id="GO:0042974">
    <property type="term" value="F:nuclear retinoic acid receptor binding"/>
    <property type="evidence" value="ECO:0007669"/>
    <property type="project" value="InterPro"/>
</dbReference>
<dbReference type="InterPro" id="IPR038441">
    <property type="entry name" value="THAP_Znf_sf"/>
</dbReference>
<evidence type="ECO:0000313" key="10">
    <source>
        <dbReference type="RefSeq" id="XP_053536283.1"/>
    </source>
</evidence>
<evidence type="ECO:0000313" key="9">
    <source>
        <dbReference type="RefSeq" id="XP_017323190.1"/>
    </source>
</evidence>
<feature type="compositionally biased region" description="Low complexity" evidence="6">
    <location>
        <begin position="962"/>
        <end position="975"/>
    </location>
</feature>
<evidence type="ECO:0000256" key="6">
    <source>
        <dbReference type="SAM" id="MobiDB-lite"/>
    </source>
</evidence>
<reference evidence="9 10" key="2">
    <citation type="submission" date="2025-04" db="UniProtKB">
        <authorList>
            <consortium name="RefSeq"/>
        </authorList>
    </citation>
    <scope>IDENTIFICATION</scope>
    <source>
        <tissue evidence="9 10">Blood</tissue>
    </source>
</reference>
<dbReference type="GeneID" id="108265418"/>
<dbReference type="GO" id="GO:0006355">
    <property type="term" value="P:regulation of DNA-templated transcription"/>
    <property type="evidence" value="ECO:0007669"/>
    <property type="project" value="InterPro"/>
</dbReference>
<dbReference type="Pfam" id="PF05485">
    <property type="entry name" value="THAP"/>
    <property type="match status" value="1"/>
</dbReference>
<gene>
    <name evidence="9 10" type="primary">lrif1</name>
</gene>
<dbReference type="GO" id="GO:0003677">
    <property type="term" value="F:DNA binding"/>
    <property type="evidence" value="ECO:0007669"/>
    <property type="project" value="UniProtKB-UniRule"/>
</dbReference>
<dbReference type="RefSeq" id="XP_053536283.1">
    <property type="nucleotide sequence ID" value="XM_053680308.1"/>
</dbReference>
<dbReference type="SMART" id="SM00980">
    <property type="entry name" value="THAP"/>
    <property type="match status" value="1"/>
</dbReference>
<dbReference type="PANTHER" id="PTHR16131:SF2">
    <property type="entry name" value="LIGAND-DEPENDENT NUCLEAR RECEPTOR-INTERACTING FACTOR 1"/>
    <property type="match status" value="1"/>
</dbReference>
<dbReference type="RefSeq" id="XP_017323190.1">
    <property type="nucleotide sequence ID" value="XM_017467701.3"/>
</dbReference>
<keyword evidence="3" id="KW-0862">Zinc</keyword>
<evidence type="ECO:0000256" key="4">
    <source>
        <dbReference type="ARBA" id="ARBA00023125"/>
    </source>
</evidence>
<feature type="region of interest" description="Disordered" evidence="6">
    <location>
        <begin position="475"/>
        <end position="500"/>
    </location>
</feature>
<dbReference type="Pfam" id="PF15741">
    <property type="entry name" value="LRIF1"/>
    <property type="match status" value="2"/>
</dbReference>
<feature type="compositionally biased region" description="Polar residues" evidence="6">
    <location>
        <begin position="935"/>
        <end position="944"/>
    </location>
</feature>
<reference evidence="8" key="1">
    <citation type="journal article" date="2016" name="Nat. Commun.">
        <title>The channel catfish genome sequence provides insights into the evolution of scale formation in teleosts.</title>
        <authorList>
            <person name="Liu Z."/>
            <person name="Liu S."/>
            <person name="Yao J."/>
            <person name="Bao L."/>
            <person name="Zhang J."/>
            <person name="Li Y."/>
            <person name="Jiang C."/>
            <person name="Sun L."/>
            <person name="Wang R."/>
            <person name="Zhang Y."/>
            <person name="Zhou T."/>
            <person name="Zeng Q."/>
            <person name="Fu Q."/>
            <person name="Gao S."/>
            <person name="Li N."/>
            <person name="Koren S."/>
            <person name="Jiang Y."/>
            <person name="Zimin A."/>
            <person name="Xu P."/>
            <person name="Phillippy A.M."/>
            <person name="Geng X."/>
            <person name="Song L."/>
            <person name="Sun F."/>
            <person name="Li C."/>
            <person name="Wang X."/>
            <person name="Chen A."/>
            <person name="Jin Y."/>
            <person name="Yuan Z."/>
            <person name="Yang Y."/>
            <person name="Tan S."/>
            <person name="Peatman E."/>
            <person name="Lu J."/>
            <person name="Qin Z."/>
            <person name="Dunham R."/>
            <person name="Li Z."/>
            <person name="Sonstegard T."/>
            <person name="Feng J."/>
            <person name="Danzmann R.G."/>
            <person name="Schroeder S."/>
            <person name="Scheffler B."/>
            <person name="Duke M.V."/>
            <person name="Ballard L."/>
            <person name="Kucuktas H."/>
            <person name="Kaltenboeck L."/>
            <person name="Liu H."/>
            <person name="Armbruster J."/>
            <person name="Xie Y."/>
            <person name="Kirby M.L."/>
            <person name="Tian Y."/>
            <person name="Flanagan M.E."/>
            <person name="Mu W."/>
            <person name="Waldbieser G.C."/>
        </authorList>
    </citation>
    <scope>NUCLEOTIDE SEQUENCE [LARGE SCALE GENOMIC DNA]</scope>
    <source>
        <strain evidence="8">SDA103</strain>
    </source>
</reference>
<dbReference type="KEGG" id="ipu:108265418"/>